<sequence length="197" mass="20980">MPSPNGLTENWSPIASAAPLKSSSSSSSEEGPEDLSGYGAARQVKTRLKGDGEQNTEDRRKQARSKGRQSSVHDLVDLWGGVGEKEKEPAAKSATTSTTSSRVADASKRRPTVEHGPSTKSAQEAALRRTVVWVAHAGNTNGHGVLDAPADVRALPSPVDVHHLSLQDCALIPATWALSIPGTHHRRHRRERALAPA</sequence>
<accession>A0A4Y9Y0P0</accession>
<feature type="compositionally biased region" description="Basic and acidic residues" evidence="1">
    <location>
        <begin position="48"/>
        <end position="60"/>
    </location>
</feature>
<feature type="compositionally biased region" description="Polar residues" evidence="1">
    <location>
        <begin position="1"/>
        <end position="11"/>
    </location>
</feature>
<gene>
    <name evidence="2" type="ORF">EVJ58_g7905</name>
</gene>
<proteinExistence type="predicted"/>
<protein>
    <submittedName>
        <fullName evidence="2">Uncharacterized protein</fullName>
    </submittedName>
</protein>
<reference evidence="2 3" key="1">
    <citation type="submission" date="2019-01" db="EMBL/GenBank/DDBJ databases">
        <title>Genome sequencing of the rare red list fungi Fomitopsis rosea.</title>
        <authorList>
            <person name="Buettner E."/>
            <person name="Kellner H."/>
        </authorList>
    </citation>
    <scope>NUCLEOTIDE SEQUENCE [LARGE SCALE GENOMIC DNA]</scope>
    <source>
        <strain evidence="2 3">DSM 105464</strain>
    </source>
</reference>
<dbReference type="AlphaFoldDB" id="A0A4Y9Y0P0"/>
<name>A0A4Y9Y0P0_9APHY</name>
<dbReference type="STRING" id="34475.A0A4Y9Y0P0"/>
<feature type="compositionally biased region" description="Low complexity" evidence="1">
    <location>
        <begin position="91"/>
        <end position="104"/>
    </location>
</feature>
<organism evidence="2 3">
    <name type="scientific">Rhodofomes roseus</name>
    <dbReference type="NCBI Taxonomy" id="34475"/>
    <lineage>
        <taxon>Eukaryota</taxon>
        <taxon>Fungi</taxon>
        <taxon>Dikarya</taxon>
        <taxon>Basidiomycota</taxon>
        <taxon>Agaricomycotina</taxon>
        <taxon>Agaricomycetes</taxon>
        <taxon>Polyporales</taxon>
        <taxon>Rhodofomes</taxon>
    </lineage>
</organism>
<dbReference type="EMBL" id="SEKV01000542">
    <property type="protein sequence ID" value="TFY55996.1"/>
    <property type="molecule type" value="Genomic_DNA"/>
</dbReference>
<evidence type="ECO:0000313" key="3">
    <source>
        <dbReference type="Proteomes" id="UP000298390"/>
    </source>
</evidence>
<feature type="compositionally biased region" description="Low complexity" evidence="1">
    <location>
        <begin position="12"/>
        <end position="29"/>
    </location>
</feature>
<evidence type="ECO:0000313" key="2">
    <source>
        <dbReference type="EMBL" id="TFY55996.1"/>
    </source>
</evidence>
<dbReference type="Proteomes" id="UP000298390">
    <property type="component" value="Unassembled WGS sequence"/>
</dbReference>
<comment type="caution">
    <text evidence="2">The sequence shown here is derived from an EMBL/GenBank/DDBJ whole genome shotgun (WGS) entry which is preliminary data.</text>
</comment>
<feature type="region of interest" description="Disordered" evidence="1">
    <location>
        <begin position="1"/>
        <end position="124"/>
    </location>
</feature>
<evidence type="ECO:0000256" key="1">
    <source>
        <dbReference type="SAM" id="MobiDB-lite"/>
    </source>
</evidence>